<proteinExistence type="predicted"/>
<protein>
    <submittedName>
        <fullName evidence="2">VQ motif-containing protein</fullName>
    </submittedName>
</protein>
<dbReference type="OrthoDB" id="691083at2759"/>
<keyword evidence="3" id="KW-1185">Reference proteome</keyword>
<sequence length="79" mass="9045">MKVKVIVTKVVETEADQFKSVVQNLTGKDSAWHIGSNMSPDRTYDQMRRPSTEVKNVLQHGGYVGLMPTMEELFEFLRD</sequence>
<evidence type="ECO:0000313" key="3">
    <source>
        <dbReference type="Proteomes" id="UP000623129"/>
    </source>
</evidence>
<gene>
    <name evidence="2" type="ORF">FCM35_KLT05652</name>
</gene>
<comment type="caution">
    <text evidence="2">The sequence shown here is derived from an EMBL/GenBank/DDBJ whole genome shotgun (WGS) entry which is preliminary data.</text>
</comment>
<organism evidence="2 3">
    <name type="scientific">Carex littledalei</name>
    <dbReference type="NCBI Taxonomy" id="544730"/>
    <lineage>
        <taxon>Eukaryota</taxon>
        <taxon>Viridiplantae</taxon>
        <taxon>Streptophyta</taxon>
        <taxon>Embryophyta</taxon>
        <taxon>Tracheophyta</taxon>
        <taxon>Spermatophyta</taxon>
        <taxon>Magnoliopsida</taxon>
        <taxon>Liliopsida</taxon>
        <taxon>Poales</taxon>
        <taxon>Cyperaceae</taxon>
        <taxon>Cyperoideae</taxon>
        <taxon>Cariceae</taxon>
        <taxon>Carex</taxon>
        <taxon>Carex subgen. Euthyceras</taxon>
    </lineage>
</organism>
<dbReference type="PANTHER" id="PTHR34777">
    <property type="entry name" value="VQ MOTIF-CONTAINING PROTEIN 10"/>
    <property type="match status" value="1"/>
</dbReference>
<dbReference type="Pfam" id="PF05678">
    <property type="entry name" value="VQ"/>
    <property type="match status" value="1"/>
</dbReference>
<name>A0A833VMA8_9POAL</name>
<dbReference type="AlphaFoldDB" id="A0A833VMA8"/>
<dbReference type="PANTHER" id="PTHR34777:SF1">
    <property type="entry name" value="VQ MOTIF-CONTAINING PROTEIN 10"/>
    <property type="match status" value="1"/>
</dbReference>
<feature type="domain" description="VQ" evidence="1">
    <location>
        <begin position="7"/>
        <end position="31"/>
    </location>
</feature>
<accession>A0A833VMA8</accession>
<dbReference type="InterPro" id="IPR039608">
    <property type="entry name" value="VQ_1/10"/>
</dbReference>
<dbReference type="EMBL" id="SWLB01000015">
    <property type="protein sequence ID" value="KAF3328574.1"/>
    <property type="molecule type" value="Genomic_DNA"/>
</dbReference>
<dbReference type="InterPro" id="IPR008889">
    <property type="entry name" value="VQ"/>
</dbReference>
<evidence type="ECO:0000313" key="2">
    <source>
        <dbReference type="EMBL" id="KAF3328574.1"/>
    </source>
</evidence>
<dbReference type="Proteomes" id="UP000623129">
    <property type="component" value="Unassembled WGS sequence"/>
</dbReference>
<reference evidence="2" key="1">
    <citation type="submission" date="2020-01" db="EMBL/GenBank/DDBJ databases">
        <title>Genome sequence of Kobresia littledalei, the first chromosome-level genome in the family Cyperaceae.</title>
        <authorList>
            <person name="Qu G."/>
        </authorList>
    </citation>
    <scope>NUCLEOTIDE SEQUENCE</scope>
    <source>
        <strain evidence="2">C.B.Clarke</strain>
        <tissue evidence="2">Leaf</tissue>
    </source>
</reference>
<evidence type="ECO:0000259" key="1">
    <source>
        <dbReference type="Pfam" id="PF05678"/>
    </source>
</evidence>